<evidence type="ECO:0000313" key="4">
    <source>
        <dbReference type="Proteomes" id="UP001172083"/>
    </source>
</evidence>
<sequence length="424" mass="48812">MDHKDFDDRIREKFAELNPKFSPDSWDDMADILRYSAPQPWYQRWQKAFWTGGLLFFSLLNFYLLWQIRSEKNGLHDLKHQPQSMVQVVDTIRVFDTLFITKNVARTAPTQTAGQAISSQSLSNTWWPAKSGKGVPNYLNLSASLHNNAFPQSSWKSFLSPVQYPASGDPALVKSEDIATIESEIVDPEKWLEDYRQRVTIKGVKRGKKTPHRKYLSNPFEARLGVTAGLLVPDPDIGERYISEKFGLQGEFSLKRNLRFLTGIHLNRFNYKLDEVDDNNFNAEDLARYPGYAELGRIPDEIIIDNEIIQVPIHLRVYKDLNYSWSVFMSGGPTIDFLLNQSFNYKYIEIDNDQLVETNEVRQEKDLRIYLGNFTGSVGIEHKFGRKLAGQMSVDYQYGLGKLGVERRSVNALSLNLGAFYKLR</sequence>
<evidence type="ECO:0000259" key="2">
    <source>
        <dbReference type="Pfam" id="PF13568"/>
    </source>
</evidence>
<name>A0ABT8L0W1_9BACT</name>
<proteinExistence type="predicted"/>
<feature type="domain" description="Outer membrane protein beta-barrel" evidence="2">
    <location>
        <begin position="241"/>
        <end position="403"/>
    </location>
</feature>
<dbReference type="RefSeq" id="WP_346756655.1">
    <property type="nucleotide sequence ID" value="NZ_JAUJEB010000001.1"/>
</dbReference>
<comment type="caution">
    <text evidence="3">The sequence shown here is derived from an EMBL/GenBank/DDBJ whole genome shotgun (WGS) entry which is preliminary data.</text>
</comment>
<dbReference type="Proteomes" id="UP001172083">
    <property type="component" value="Unassembled WGS sequence"/>
</dbReference>
<keyword evidence="1" id="KW-0812">Transmembrane</keyword>
<dbReference type="InterPro" id="IPR025665">
    <property type="entry name" value="Beta-barrel_OMP_2"/>
</dbReference>
<protein>
    <submittedName>
        <fullName evidence="3">Outer membrane beta-barrel protein</fullName>
    </submittedName>
</protein>
<evidence type="ECO:0000313" key="3">
    <source>
        <dbReference type="EMBL" id="MDN5211320.1"/>
    </source>
</evidence>
<reference evidence="3" key="1">
    <citation type="submission" date="2023-06" db="EMBL/GenBank/DDBJ databases">
        <title>Genomic of Agaribacillus aureum.</title>
        <authorList>
            <person name="Wang G."/>
        </authorList>
    </citation>
    <scope>NUCLEOTIDE SEQUENCE</scope>
    <source>
        <strain evidence="3">BMA12</strain>
    </source>
</reference>
<keyword evidence="1" id="KW-0472">Membrane</keyword>
<organism evidence="3 4">
    <name type="scientific">Agaribacillus aureus</name>
    <dbReference type="NCBI Taxonomy" id="3051825"/>
    <lineage>
        <taxon>Bacteria</taxon>
        <taxon>Pseudomonadati</taxon>
        <taxon>Bacteroidota</taxon>
        <taxon>Cytophagia</taxon>
        <taxon>Cytophagales</taxon>
        <taxon>Splendidivirgaceae</taxon>
        <taxon>Agaribacillus</taxon>
    </lineage>
</organism>
<keyword evidence="4" id="KW-1185">Reference proteome</keyword>
<accession>A0ABT8L0W1</accession>
<keyword evidence="1" id="KW-1133">Transmembrane helix</keyword>
<dbReference type="EMBL" id="JAUJEB010000001">
    <property type="protein sequence ID" value="MDN5211320.1"/>
    <property type="molecule type" value="Genomic_DNA"/>
</dbReference>
<feature type="transmembrane region" description="Helical" evidence="1">
    <location>
        <begin position="48"/>
        <end position="66"/>
    </location>
</feature>
<dbReference type="Pfam" id="PF13568">
    <property type="entry name" value="OMP_b-brl_2"/>
    <property type="match status" value="1"/>
</dbReference>
<evidence type="ECO:0000256" key="1">
    <source>
        <dbReference type="SAM" id="Phobius"/>
    </source>
</evidence>
<gene>
    <name evidence="3" type="ORF">QQ020_04635</name>
</gene>